<feature type="transmembrane region" description="Helical" evidence="7">
    <location>
        <begin position="76"/>
        <end position="94"/>
    </location>
</feature>
<evidence type="ECO:0000256" key="1">
    <source>
        <dbReference type="ARBA" id="ARBA00004141"/>
    </source>
</evidence>
<feature type="transmembrane region" description="Helical" evidence="7">
    <location>
        <begin position="178"/>
        <end position="199"/>
    </location>
</feature>
<feature type="region of interest" description="Disordered" evidence="6">
    <location>
        <begin position="1"/>
        <end position="37"/>
    </location>
</feature>
<evidence type="ECO:0000256" key="7">
    <source>
        <dbReference type="SAM" id="Phobius"/>
    </source>
</evidence>
<evidence type="ECO:0000313" key="9">
    <source>
        <dbReference type="Proteomes" id="UP000052268"/>
    </source>
</evidence>
<keyword evidence="4 7" id="KW-1133">Transmembrane helix</keyword>
<proteinExistence type="inferred from homology"/>
<evidence type="ECO:0000256" key="3">
    <source>
        <dbReference type="ARBA" id="ARBA00022692"/>
    </source>
</evidence>
<evidence type="ECO:0000313" key="8">
    <source>
        <dbReference type="EMBL" id="KMS55176.1"/>
    </source>
</evidence>
<feature type="transmembrane region" description="Helical" evidence="7">
    <location>
        <begin position="265"/>
        <end position="290"/>
    </location>
</feature>
<reference evidence="8 9" key="1">
    <citation type="journal article" date="2015" name="G3 (Bethesda)">
        <title>Insights into Ongoing Evolution of the Hexachlorocyclohexane Catabolic Pathway from Comparative Genomics of Ten Sphingomonadaceae Strains.</title>
        <authorList>
            <person name="Pearce S.L."/>
            <person name="Oakeshott J.G."/>
            <person name="Pandey G."/>
        </authorList>
    </citation>
    <scope>NUCLEOTIDE SEQUENCE [LARGE SCALE GENOMIC DNA]</scope>
    <source>
        <strain evidence="8 9">LL02</strain>
    </source>
</reference>
<accession>A0A0J7XTN2</accession>
<dbReference type="AlphaFoldDB" id="A0A0J7XTN2"/>
<dbReference type="Pfam" id="PF01594">
    <property type="entry name" value="AI-2E_transport"/>
    <property type="match status" value="1"/>
</dbReference>
<organism evidence="8 9">
    <name type="scientific">Novosphingobium barchaimii LL02</name>
    <dbReference type="NCBI Taxonomy" id="1114963"/>
    <lineage>
        <taxon>Bacteria</taxon>
        <taxon>Pseudomonadati</taxon>
        <taxon>Pseudomonadota</taxon>
        <taxon>Alphaproteobacteria</taxon>
        <taxon>Sphingomonadales</taxon>
        <taxon>Sphingomonadaceae</taxon>
        <taxon>Novosphingobium</taxon>
    </lineage>
</organism>
<name>A0A0J7XTN2_9SPHN</name>
<dbReference type="Proteomes" id="UP000052268">
    <property type="component" value="Unassembled WGS sequence"/>
</dbReference>
<comment type="subcellular location">
    <subcellularLocation>
        <location evidence="1">Membrane</location>
        <topology evidence="1">Multi-pass membrane protein</topology>
    </subcellularLocation>
</comment>
<comment type="caution">
    <text evidence="8">The sequence shown here is derived from an EMBL/GenBank/DDBJ whole genome shotgun (WGS) entry which is preliminary data.</text>
</comment>
<protein>
    <submittedName>
        <fullName evidence="8">Permease</fullName>
    </submittedName>
</protein>
<dbReference type="PANTHER" id="PTHR21716">
    <property type="entry name" value="TRANSMEMBRANE PROTEIN"/>
    <property type="match status" value="1"/>
</dbReference>
<dbReference type="GO" id="GO:0055085">
    <property type="term" value="P:transmembrane transport"/>
    <property type="evidence" value="ECO:0007669"/>
    <property type="project" value="TreeGrafter"/>
</dbReference>
<keyword evidence="9" id="KW-1185">Reference proteome</keyword>
<evidence type="ECO:0000256" key="4">
    <source>
        <dbReference type="ARBA" id="ARBA00022989"/>
    </source>
</evidence>
<keyword evidence="3 7" id="KW-0812">Transmembrane</keyword>
<dbReference type="InterPro" id="IPR002549">
    <property type="entry name" value="AI-2E-like"/>
</dbReference>
<gene>
    <name evidence="8" type="ORF">V474_19230</name>
</gene>
<comment type="similarity">
    <text evidence="2">Belongs to the autoinducer-2 exporter (AI-2E) (TC 2.A.86) family.</text>
</comment>
<dbReference type="PATRIC" id="fig|1114963.3.peg.2683"/>
<dbReference type="GO" id="GO:0016020">
    <property type="term" value="C:membrane"/>
    <property type="evidence" value="ECO:0007669"/>
    <property type="project" value="UniProtKB-SubCell"/>
</dbReference>
<feature type="transmembrane region" description="Helical" evidence="7">
    <location>
        <begin position="106"/>
        <end position="125"/>
    </location>
</feature>
<evidence type="ECO:0000256" key="5">
    <source>
        <dbReference type="ARBA" id="ARBA00023136"/>
    </source>
</evidence>
<evidence type="ECO:0000256" key="6">
    <source>
        <dbReference type="SAM" id="MobiDB-lite"/>
    </source>
</evidence>
<sequence length="386" mass="42167">MERHARWPCLHQPAPPHRRGQVTAAETEAEELSPRRAGPTDIADPLIRHEARKAFVWIGMVALFALGVFLSQSLLVIFGGVVFAALIDGGARMIGRVLPIGRGWRVAMVLMASLLFLFWLGRFAGSQITQQAAELPDTIESQFHRGLAWLQQHGMEVRVRDVRSIAQEAMGGISQVTAVLGGLFGALTTLFLILVLGIYMAMEPRLYRRGVGWMLPVDRRVHFEATAQVMGSALRRLLLGRVIGMTVEGLFTWCMLQFYGVPMAALLGLITALLAFLPNIGAPISGAIMVMVGFSVSAEMGIYTIFVYVLIHLIDGYLIVPYIARKTVDLPPALVLAAQLIMGVLFGLLGLALADPLVAMIKIWLEREAARNGGEPADKLANLEHS</sequence>
<dbReference type="EMBL" id="JACU01000005">
    <property type="protein sequence ID" value="KMS55176.1"/>
    <property type="molecule type" value="Genomic_DNA"/>
</dbReference>
<dbReference type="PANTHER" id="PTHR21716:SF62">
    <property type="entry name" value="TRANSPORT PROTEIN YDBI-RELATED"/>
    <property type="match status" value="1"/>
</dbReference>
<evidence type="ECO:0000256" key="2">
    <source>
        <dbReference type="ARBA" id="ARBA00009773"/>
    </source>
</evidence>
<feature type="transmembrane region" description="Helical" evidence="7">
    <location>
        <begin position="330"/>
        <end position="354"/>
    </location>
</feature>
<keyword evidence="5 7" id="KW-0472">Membrane</keyword>